<dbReference type="InterPro" id="IPR007214">
    <property type="entry name" value="YbaK/aa-tRNA-synth-assoc-dom"/>
</dbReference>
<accession>A0A975YLU1</accession>
<name>A0A975YLU1_9VIBR</name>
<protein>
    <submittedName>
        <fullName evidence="2">YbaK/EbsC family protein</fullName>
    </submittedName>
</protein>
<evidence type="ECO:0000259" key="1">
    <source>
        <dbReference type="Pfam" id="PF04073"/>
    </source>
</evidence>
<dbReference type="SUPFAM" id="SSF55826">
    <property type="entry name" value="YbaK/ProRS associated domain"/>
    <property type="match status" value="1"/>
</dbReference>
<dbReference type="Gene3D" id="3.90.960.10">
    <property type="entry name" value="YbaK/aminoacyl-tRNA synthetase-associated domain"/>
    <property type="match status" value="1"/>
</dbReference>
<dbReference type="CDD" id="cd04332">
    <property type="entry name" value="YbaK_like"/>
    <property type="match status" value="1"/>
</dbReference>
<dbReference type="Proteomes" id="UP000694232">
    <property type="component" value="Chromosome 2"/>
</dbReference>
<proteinExistence type="predicted"/>
<evidence type="ECO:0000313" key="2">
    <source>
        <dbReference type="EMBL" id="QXO15735.1"/>
    </source>
</evidence>
<evidence type="ECO:0000313" key="3">
    <source>
        <dbReference type="Proteomes" id="UP000694232"/>
    </source>
</evidence>
<dbReference type="InterPro" id="IPR036754">
    <property type="entry name" value="YbaK/aa-tRNA-synt-asso_dom_sf"/>
</dbReference>
<sequence>MTVHTRMDHYLKDHHIPYRRIVHRHSNSSLHSAHAAAVQPMHLAKGVVLEDHDGKHLMAILPANAKVSLSVLNDEFQAKYHLVKERDIYQMFDDCDRGAVPPLGSAYHMNMVCDSSLMELDHVYLESGDHETLIRLDKDAFNQLMEFSHSRKLRFGTELFH</sequence>
<feature type="domain" description="YbaK/aminoacyl-tRNA synthetase-associated" evidence="1">
    <location>
        <begin position="32"/>
        <end position="140"/>
    </location>
</feature>
<dbReference type="KEGG" id="vos:KNV97_04795"/>
<gene>
    <name evidence="2" type="ORF">KNV97_04795</name>
</gene>
<reference evidence="2" key="1">
    <citation type="submission" date="2021-06" db="EMBL/GenBank/DDBJ databases">
        <title>Vibrio nov. sp., novel gut bacterium isolated from Yellow Sea oyster.</title>
        <authorList>
            <person name="Muhammad N."/>
            <person name="Nguyen T.H."/>
            <person name="Lee Y.-J."/>
            <person name="Ko J."/>
            <person name="Kim S.-G."/>
        </authorList>
    </citation>
    <scope>NUCLEOTIDE SEQUENCE</scope>
    <source>
        <strain evidence="2">OG9-811</strain>
    </source>
</reference>
<keyword evidence="3" id="KW-1185">Reference proteome</keyword>
<dbReference type="RefSeq" id="WP_136486987.1">
    <property type="nucleotide sequence ID" value="NZ_CP076642.1"/>
</dbReference>
<dbReference type="EMBL" id="CP076642">
    <property type="protein sequence ID" value="QXO15735.1"/>
    <property type="molecule type" value="Genomic_DNA"/>
</dbReference>
<organism evidence="2 3">
    <name type="scientific">Vibrio ostreae</name>
    <dbReference type="NCBI Taxonomy" id="2841925"/>
    <lineage>
        <taxon>Bacteria</taxon>
        <taxon>Pseudomonadati</taxon>
        <taxon>Pseudomonadota</taxon>
        <taxon>Gammaproteobacteria</taxon>
        <taxon>Vibrionales</taxon>
        <taxon>Vibrionaceae</taxon>
        <taxon>Vibrio</taxon>
    </lineage>
</organism>
<dbReference type="Pfam" id="PF04073">
    <property type="entry name" value="tRNA_edit"/>
    <property type="match status" value="1"/>
</dbReference>
<dbReference type="AlphaFoldDB" id="A0A975YLU1"/>
<dbReference type="GO" id="GO:0002161">
    <property type="term" value="F:aminoacyl-tRNA deacylase activity"/>
    <property type="evidence" value="ECO:0007669"/>
    <property type="project" value="InterPro"/>
</dbReference>